<organism evidence="1 2">
    <name type="scientific">Vibrio vulnificus</name>
    <dbReference type="NCBI Taxonomy" id="672"/>
    <lineage>
        <taxon>Bacteria</taxon>
        <taxon>Pseudomonadati</taxon>
        <taxon>Pseudomonadota</taxon>
        <taxon>Gammaproteobacteria</taxon>
        <taxon>Vibrionales</taxon>
        <taxon>Vibrionaceae</taxon>
        <taxon>Vibrio</taxon>
    </lineage>
</organism>
<evidence type="ECO:0000313" key="2">
    <source>
        <dbReference type="Proteomes" id="UP000263418"/>
    </source>
</evidence>
<dbReference type="EMBL" id="CP019290">
    <property type="protein sequence ID" value="AXX59609.1"/>
    <property type="molecule type" value="Genomic_DNA"/>
</dbReference>
<proteinExistence type="predicted"/>
<accession>A0AAN1PMD6</accession>
<protein>
    <recommendedName>
        <fullName evidence="3">ParB/Sulfiredoxin domain-containing protein</fullName>
    </recommendedName>
</protein>
<sequence>MEGFLKKFVEEHGVNTGFESSKLSLDDKLEKLSIDDKKKSDLQTCICKIVSFEVSDQAPIKKKIALDDLVGMNRSFAKQSPNWLDVLESTHKPNSFDNFTNLEAFIDYMDKLSTDTLPVVTEKDGKYYICGEGKHRLTIAKCIGVKTLDVLVRQTK</sequence>
<dbReference type="Proteomes" id="UP000263418">
    <property type="component" value="Chromosome 1"/>
</dbReference>
<evidence type="ECO:0000313" key="1">
    <source>
        <dbReference type="EMBL" id="AXX59609.1"/>
    </source>
</evidence>
<gene>
    <name evidence="1" type="ORF">FORC53_1270</name>
</gene>
<evidence type="ECO:0008006" key="3">
    <source>
        <dbReference type="Google" id="ProtNLM"/>
    </source>
</evidence>
<dbReference type="AlphaFoldDB" id="A0AAN1PMD6"/>
<reference evidence="1 2" key="1">
    <citation type="submission" date="2017-01" db="EMBL/GenBank/DDBJ databases">
        <title>Complete Genome Sequence of Vibrio vulnificus FORC_053.</title>
        <authorList>
            <consortium name="Food-borne Pathogen Omics Research Center"/>
            <person name="Chung H.Y."/>
            <person name="Na E.J."/>
            <person name="Song J.S."/>
            <person name="Kim H."/>
            <person name="Lee J.-H."/>
            <person name="Ryu S."/>
            <person name="Choi S.H."/>
        </authorList>
    </citation>
    <scope>NUCLEOTIDE SEQUENCE [LARGE SCALE GENOMIC DNA]</scope>
    <source>
        <strain evidence="1 2">FORC_053</strain>
    </source>
</reference>
<name>A0AAN1PMD6_VIBVL</name>
<dbReference type="RefSeq" id="WP_118893578.1">
    <property type="nucleotide sequence ID" value="NZ_CP019290.1"/>
</dbReference>